<comment type="subunit">
    <text evidence="3">F-type ATPases have 2 components, CF(1) - the catalytic core - and CF(0) - the membrane proton channel. CF(1) has five subunits: alpha(3), beta(3), gamma(1), delta(1), epsilon(1). CF(0) has three main subunits: a, b and c.</text>
</comment>
<keyword evidence="8" id="KW-0066">ATP synthesis</keyword>
<dbReference type="Proteomes" id="UP000583929">
    <property type="component" value="Unassembled WGS sequence"/>
</dbReference>
<dbReference type="InterPro" id="IPR026015">
    <property type="entry name" value="ATP_synth_OSCP/delta_N_sf"/>
</dbReference>
<evidence type="ECO:0000256" key="1">
    <source>
        <dbReference type="ARBA" id="ARBA00004370"/>
    </source>
</evidence>
<evidence type="ECO:0000313" key="10">
    <source>
        <dbReference type="Proteomes" id="UP000583929"/>
    </source>
</evidence>
<organism evidence="9 10">
    <name type="scientific">Cannabis sativa</name>
    <name type="common">Hemp</name>
    <name type="synonym">Marijuana</name>
    <dbReference type="NCBI Taxonomy" id="3483"/>
    <lineage>
        <taxon>Eukaryota</taxon>
        <taxon>Viridiplantae</taxon>
        <taxon>Streptophyta</taxon>
        <taxon>Embryophyta</taxon>
        <taxon>Tracheophyta</taxon>
        <taxon>Spermatophyta</taxon>
        <taxon>Magnoliopsida</taxon>
        <taxon>eudicotyledons</taxon>
        <taxon>Gunneridae</taxon>
        <taxon>Pentapetalae</taxon>
        <taxon>rosids</taxon>
        <taxon>fabids</taxon>
        <taxon>Rosales</taxon>
        <taxon>Cannabaceae</taxon>
        <taxon>Cannabis</taxon>
    </lineage>
</organism>
<proteinExistence type="inferred from homology"/>
<dbReference type="Pfam" id="PF00213">
    <property type="entry name" value="OSCP"/>
    <property type="match status" value="1"/>
</dbReference>
<evidence type="ECO:0000256" key="8">
    <source>
        <dbReference type="ARBA" id="ARBA00023310"/>
    </source>
</evidence>
<dbReference type="GO" id="GO:0016020">
    <property type="term" value="C:membrane"/>
    <property type="evidence" value="ECO:0007669"/>
    <property type="project" value="UniProtKB-SubCell"/>
</dbReference>
<dbReference type="AlphaFoldDB" id="A0A7J6I1R1"/>
<evidence type="ECO:0000256" key="7">
    <source>
        <dbReference type="ARBA" id="ARBA00023136"/>
    </source>
</evidence>
<dbReference type="SUPFAM" id="SSF47928">
    <property type="entry name" value="N-terminal domain of the delta subunit of the F1F0-ATP synthase"/>
    <property type="match status" value="1"/>
</dbReference>
<dbReference type="PANTHER" id="PTHR11910">
    <property type="entry name" value="ATP SYNTHASE DELTA CHAIN"/>
    <property type="match status" value="1"/>
</dbReference>
<keyword evidence="5" id="KW-0375">Hydrogen ion transport</keyword>
<gene>
    <name evidence="9" type="ORF">G4B88_013812</name>
</gene>
<evidence type="ECO:0000256" key="6">
    <source>
        <dbReference type="ARBA" id="ARBA00023065"/>
    </source>
</evidence>
<accession>A0A7J6I1R1</accession>
<evidence type="ECO:0000256" key="2">
    <source>
        <dbReference type="ARBA" id="ARBA00007046"/>
    </source>
</evidence>
<comment type="caution">
    <text evidence="9">The sequence shown here is derived from an EMBL/GenBank/DDBJ whole genome shotgun (WGS) entry which is preliminary data.</text>
</comment>
<evidence type="ECO:0000256" key="5">
    <source>
        <dbReference type="ARBA" id="ARBA00022781"/>
    </source>
</evidence>
<keyword evidence="6" id="KW-0406">Ion transport</keyword>
<dbReference type="EMBL" id="JAATIQ010000013">
    <property type="protein sequence ID" value="KAF4400971.1"/>
    <property type="molecule type" value="Genomic_DNA"/>
</dbReference>
<dbReference type="GO" id="GO:0046933">
    <property type="term" value="F:proton-transporting ATP synthase activity, rotational mechanism"/>
    <property type="evidence" value="ECO:0007669"/>
    <property type="project" value="InterPro"/>
</dbReference>
<evidence type="ECO:0000256" key="3">
    <source>
        <dbReference type="ARBA" id="ARBA00011648"/>
    </source>
</evidence>
<evidence type="ECO:0000313" key="9">
    <source>
        <dbReference type="EMBL" id="KAF4400971.1"/>
    </source>
</evidence>
<comment type="similarity">
    <text evidence="2">Belongs to the ATPase delta chain family.</text>
</comment>
<comment type="subcellular location">
    <subcellularLocation>
        <location evidence="1">Membrane</location>
    </subcellularLocation>
</comment>
<name>A0A7J6I1R1_CANSA</name>
<keyword evidence="4" id="KW-0813">Transport</keyword>
<sequence>MDTLSSSVSTIKVPTFHSNSSSRELTHFKSTSTLYTPNSLLFSTHKPINNTNSISTKLNSFNNPIFQSSSRPSSPSFAAIHRKASAGYAAALLDVAQLNNSVDSVGKDVERLSKLLKNNRVRAVLSDPFLEEEEKGRVVKGLVEKGRFNRHLVRLVKMLVGKNKVGLLGEVLDEFEWVYDEILGTQMVLVSSKNRMAEEHLTGIARRVQKLTGAVKVKNWMCLNIWFLEYPSSTKSLGLVSWFSEGEFDWD</sequence>
<evidence type="ECO:0000256" key="4">
    <source>
        <dbReference type="ARBA" id="ARBA00022448"/>
    </source>
</evidence>
<protein>
    <recommendedName>
        <fullName evidence="11">ATP synthase delta chain, chloroplastic</fullName>
    </recommendedName>
</protein>
<dbReference type="InterPro" id="IPR000711">
    <property type="entry name" value="ATPase_OSCP/dsu"/>
</dbReference>
<evidence type="ECO:0008006" key="11">
    <source>
        <dbReference type="Google" id="ProtNLM"/>
    </source>
</evidence>
<keyword evidence="7" id="KW-0472">Membrane</keyword>
<keyword evidence="10" id="KW-1185">Reference proteome</keyword>
<dbReference type="Gene3D" id="1.10.520.20">
    <property type="entry name" value="N-terminal domain of the delta subunit of the F1F0-ATP synthase"/>
    <property type="match status" value="1"/>
</dbReference>
<reference evidence="9 10" key="1">
    <citation type="journal article" date="2020" name="bioRxiv">
        <title>Sequence and annotation of 42 cannabis genomes reveals extensive copy number variation in cannabinoid synthesis and pathogen resistance genes.</title>
        <authorList>
            <person name="Mckernan K.J."/>
            <person name="Helbert Y."/>
            <person name="Kane L.T."/>
            <person name="Ebling H."/>
            <person name="Zhang L."/>
            <person name="Liu B."/>
            <person name="Eaton Z."/>
            <person name="Mclaughlin S."/>
            <person name="Kingan S."/>
            <person name="Baybayan P."/>
            <person name="Concepcion G."/>
            <person name="Jordan M."/>
            <person name="Riva A."/>
            <person name="Barbazuk W."/>
            <person name="Harkins T."/>
        </authorList>
    </citation>
    <scope>NUCLEOTIDE SEQUENCE [LARGE SCALE GENOMIC DNA]</scope>
    <source>
        <strain evidence="10">cv. Jamaican Lion 4</strain>
        <tissue evidence="9">Leaf</tissue>
    </source>
</reference>